<organism evidence="2 3">
    <name type="scientific">Luteimonas rhizosphaericola</name>
    <dbReference type="NCBI Taxonomy" id="3042024"/>
    <lineage>
        <taxon>Bacteria</taxon>
        <taxon>Pseudomonadati</taxon>
        <taxon>Pseudomonadota</taxon>
        <taxon>Gammaproteobacteria</taxon>
        <taxon>Lysobacterales</taxon>
        <taxon>Lysobacteraceae</taxon>
        <taxon>Luteimonas</taxon>
    </lineage>
</organism>
<evidence type="ECO:0000256" key="1">
    <source>
        <dbReference type="SAM" id="MobiDB-lite"/>
    </source>
</evidence>
<sequence length="309" mass="33257">MPAPPPVALTDDERRLRDGLPRPPPLRDVATTGVWVVEWRSEHGPRPGTALHRWLEPRHPGWSRLVGCQGRTDVVSAIKAATWFARDGKASPILHLEADCDADGLSGPGRDGATERIAWHELAPHLARLNLATRCNLVLVCTAGEGVAAQLAAAAGQRIACVAVIAPASAFAPAPAQWLIAIQRLYRCWQAGQPGLEEASVSLAPMRLEATSMPACAYAHLMDALLSATRADPATDARPRAAATDIAALLAGGDGTRASRSAGWPTLPRQLQRHWRMLFMADLYPANLVRFDFDARTAAWRILQARGLA</sequence>
<dbReference type="RefSeq" id="WP_280601969.1">
    <property type="nucleotide sequence ID" value="NZ_JARXRN010000025.1"/>
</dbReference>
<feature type="region of interest" description="Disordered" evidence="1">
    <location>
        <begin position="1"/>
        <end position="27"/>
    </location>
</feature>
<proteinExistence type="predicted"/>
<protein>
    <submittedName>
        <fullName evidence="2">Uncharacterized protein</fullName>
    </submittedName>
</protein>
<dbReference type="EMBL" id="JARXRN010000025">
    <property type="protein sequence ID" value="MDH5831025.1"/>
    <property type="molecule type" value="Genomic_DNA"/>
</dbReference>
<comment type="caution">
    <text evidence="2">The sequence shown here is derived from an EMBL/GenBank/DDBJ whole genome shotgun (WGS) entry which is preliminary data.</text>
</comment>
<dbReference type="Proteomes" id="UP001156831">
    <property type="component" value="Unassembled WGS sequence"/>
</dbReference>
<evidence type="ECO:0000313" key="3">
    <source>
        <dbReference type="Proteomes" id="UP001156831"/>
    </source>
</evidence>
<evidence type="ECO:0000313" key="2">
    <source>
        <dbReference type="EMBL" id="MDH5831025.1"/>
    </source>
</evidence>
<gene>
    <name evidence="2" type="ORF">QFW80_10910</name>
</gene>
<keyword evidence="3" id="KW-1185">Reference proteome</keyword>
<accession>A0ABT6JK16</accession>
<feature type="compositionally biased region" description="Basic and acidic residues" evidence="1">
    <location>
        <begin position="11"/>
        <end position="20"/>
    </location>
</feature>
<reference evidence="2 3" key="1">
    <citation type="submission" date="2023-04" db="EMBL/GenBank/DDBJ databases">
        <title>Luteimonas sp. M1R5S18.</title>
        <authorList>
            <person name="Sun J.-Q."/>
        </authorList>
    </citation>
    <scope>NUCLEOTIDE SEQUENCE [LARGE SCALE GENOMIC DNA]</scope>
    <source>
        <strain evidence="2 3">M1R5S18</strain>
    </source>
</reference>
<name>A0ABT6JK16_9GAMM</name>